<reference evidence="8 9" key="1">
    <citation type="journal article" date="2017" name="Genome Announc.">
        <title>Complete Genome Sequences of Two Acetylene-Fermenting Pelobacter acetylenicus Strains.</title>
        <authorList>
            <person name="Sutton J.M."/>
            <person name="Baesman S.M."/>
            <person name="Fierst J.L."/>
            <person name="Poret-Peterson A.T."/>
            <person name="Oremland R.S."/>
            <person name="Dunlap D.S."/>
            <person name="Akob D.M."/>
        </authorList>
    </citation>
    <scope>NUCLEOTIDE SEQUENCE [LARGE SCALE GENOMIC DNA]</scope>
    <source>
        <strain evidence="8 9">DSM 3247</strain>
    </source>
</reference>
<dbReference type="PIRSF" id="PIRSF006250">
    <property type="entry name" value="NadC_ModD"/>
    <property type="match status" value="1"/>
</dbReference>
<gene>
    <name evidence="8" type="ORF">A7E75_12880</name>
</gene>
<dbReference type="KEGG" id="pace:A6070_06895"/>
<evidence type="ECO:0000256" key="1">
    <source>
        <dbReference type="ARBA" id="ARBA00009400"/>
    </source>
</evidence>
<evidence type="ECO:0000259" key="7">
    <source>
        <dbReference type="Pfam" id="PF02749"/>
    </source>
</evidence>
<dbReference type="Gene3D" id="3.90.1170.20">
    <property type="entry name" value="Quinolinate phosphoribosyl transferase, N-terminal domain"/>
    <property type="match status" value="1"/>
</dbReference>
<dbReference type="PANTHER" id="PTHR32179:SF4">
    <property type="entry name" value="PYROPHOSPHORYLASE MODD-RELATED"/>
    <property type="match status" value="1"/>
</dbReference>
<dbReference type="STRING" id="29542.A6070_06895"/>
<keyword evidence="9" id="KW-1185">Reference proteome</keyword>
<protein>
    <recommendedName>
        <fullName evidence="2">Putative pyrophosphorylase ModD</fullName>
    </recommendedName>
</protein>
<dbReference type="Pfam" id="PF01729">
    <property type="entry name" value="QRPTase_C"/>
    <property type="match status" value="1"/>
</dbReference>
<dbReference type="SUPFAM" id="SSF54675">
    <property type="entry name" value="Nicotinate/Quinolinate PRTase N-terminal domain-like"/>
    <property type="match status" value="1"/>
</dbReference>
<dbReference type="GO" id="GO:0034213">
    <property type="term" value="P:quinolinate catabolic process"/>
    <property type="evidence" value="ECO:0007669"/>
    <property type="project" value="TreeGrafter"/>
</dbReference>
<dbReference type="GO" id="GO:0004514">
    <property type="term" value="F:nicotinate-nucleotide diphosphorylase (carboxylating) activity"/>
    <property type="evidence" value="ECO:0007669"/>
    <property type="project" value="InterPro"/>
</dbReference>
<dbReference type="InterPro" id="IPR006242">
    <property type="entry name" value="ModD"/>
</dbReference>
<keyword evidence="3 5" id="KW-0328">Glycosyltransferase</keyword>
<evidence type="ECO:0000313" key="8">
    <source>
        <dbReference type="EMBL" id="APG26351.1"/>
    </source>
</evidence>
<dbReference type="NCBIfam" id="TIGR01334">
    <property type="entry name" value="modD"/>
    <property type="match status" value="1"/>
</dbReference>
<feature type="domain" description="Quinolinate phosphoribosyl transferase N-terminal" evidence="7">
    <location>
        <begin position="22"/>
        <end position="105"/>
    </location>
</feature>
<sequence length="283" mass="30755">MPTYFSEAWLDQIIEDDIPYGDLTTESLGIGDKPGKIVFSTREPTVICGTEEAARIFKKLGAQINRITASGTVLSPNTDFFEAEGNARTLHAGWRVCLSLLEHVSGIATRTRKIVDLAQKVNPLISVETSRKSFPGGKKVTIKAVLCGGAHPHRLGLSESLLVFRHHQVFMESQKSFWAALDRIRNEIPGKKLTLEVENEAEAMRAAQAGVDIIQLDKMPVETLKTVIDKVRKDYPAIKIAAAGGINEKNASEYAATGADILVLSSVFAGKTSDIGARIMPLA</sequence>
<dbReference type="InterPro" id="IPR022412">
    <property type="entry name" value="Quinolinate_PRibosylTrfase_N"/>
</dbReference>
<dbReference type="OrthoDB" id="9782546at2"/>
<feature type="domain" description="Quinolinate phosphoribosyl transferase C-terminal" evidence="6">
    <location>
        <begin position="107"/>
        <end position="268"/>
    </location>
</feature>
<dbReference type="Pfam" id="PF02749">
    <property type="entry name" value="QRPTase_N"/>
    <property type="match status" value="1"/>
</dbReference>
<dbReference type="Proteomes" id="UP000182264">
    <property type="component" value="Chromosome"/>
</dbReference>
<evidence type="ECO:0000256" key="4">
    <source>
        <dbReference type="ARBA" id="ARBA00022679"/>
    </source>
</evidence>
<evidence type="ECO:0000256" key="2">
    <source>
        <dbReference type="ARBA" id="ARBA00019205"/>
    </source>
</evidence>
<dbReference type="EMBL" id="CP015518">
    <property type="protein sequence ID" value="APG26351.1"/>
    <property type="molecule type" value="Genomic_DNA"/>
</dbReference>
<dbReference type="InterPro" id="IPR013785">
    <property type="entry name" value="Aldolase_TIM"/>
</dbReference>
<dbReference type="RefSeq" id="WP_072288177.1">
    <property type="nucleotide sequence ID" value="NZ_CP015455.1"/>
</dbReference>
<dbReference type="GO" id="GO:0009435">
    <property type="term" value="P:NAD+ biosynthetic process"/>
    <property type="evidence" value="ECO:0007669"/>
    <property type="project" value="InterPro"/>
</dbReference>
<dbReference type="AlphaFoldDB" id="A0A1L3GKC0"/>
<evidence type="ECO:0000256" key="3">
    <source>
        <dbReference type="ARBA" id="ARBA00022676"/>
    </source>
</evidence>
<dbReference type="Gene3D" id="3.20.20.70">
    <property type="entry name" value="Aldolase class I"/>
    <property type="match status" value="1"/>
</dbReference>
<dbReference type="InterPro" id="IPR036068">
    <property type="entry name" value="Nicotinate_pribotase-like_C"/>
</dbReference>
<dbReference type="FunFam" id="3.20.20.70:FF:000030">
    <property type="entry name" value="Nicotinate-nucleotide pyrophosphorylase, carboxylating"/>
    <property type="match status" value="1"/>
</dbReference>
<comment type="similarity">
    <text evidence="1 5">Belongs to the NadC/ModD family.</text>
</comment>
<dbReference type="PANTHER" id="PTHR32179">
    <property type="entry name" value="NICOTINATE-NUCLEOTIDE PYROPHOSPHORYLASE [CARBOXYLATING]"/>
    <property type="match status" value="1"/>
</dbReference>
<dbReference type="InterPro" id="IPR027277">
    <property type="entry name" value="NadC/ModD"/>
</dbReference>
<dbReference type="GO" id="GO:0005737">
    <property type="term" value="C:cytoplasm"/>
    <property type="evidence" value="ECO:0007669"/>
    <property type="project" value="TreeGrafter"/>
</dbReference>
<evidence type="ECO:0000259" key="6">
    <source>
        <dbReference type="Pfam" id="PF01729"/>
    </source>
</evidence>
<dbReference type="SUPFAM" id="SSF51690">
    <property type="entry name" value="Nicotinate/Quinolinate PRTase C-terminal domain-like"/>
    <property type="match status" value="1"/>
</dbReference>
<accession>A0A1L3GKC0</accession>
<dbReference type="CDD" id="cd01573">
    <property type="entry name" value="modD_like"/>
    <property type="match status" value="1"/>
</dbReference>
<keyword evidence="4 5" id="KW-0808">Transferase</keyword>
<evidence type="ECO:0000256" key="5">
    <source>
        <dbReference type="PIRNR" id="PIRNR006250"/>
    </source>
</evidence>
<proteinExistence type="inferred from homology"/>
<name>A0A1L3GKC0_SYNAC</name>
<dbReference type="InterPro" id="IPR037128">
    <property type="entry name" value="Quinolinate_PRibosylTase_N_sf"/>
</dbReference>
<evidence type="ECO:0000313" key="9">
    <source>
        <dbReference type="Proteomes" id="UP000182264"/>
    </source>
</evidence>
<dbReference type="InterPro" id="IPR002638">
    <property type="entry name" value="Quinolinate_PRibosylTrfase_C"/>
</dbReference>
<organism evidence="8 9">
    <name type="scientific">Syntrophotalea acetylenica</name>
    <name type="common">Pelobacter acetylenicus</name>
    <dbReference type="NCBI Taxonomy" id="29542"/>
    <lineage>
        <taxon>Bacteria</taxon>
        <taxon>Pseudomonadati</taxon>
        <taxon>Thermodesulfobacteriota</taxon>
        <taxon>Desulfuromonadia</taxon>
        <taxon>Desulfuromonadales</taxon>
        <taxon>Syntrophotaleaceae</taxon>
        <taxon>Syntrophotalea</taxon>
    </lineage>
</organism>